<gene>
    <name evidence="6" type="ORF">DdX_10391</name>
</gene>
<dbReference type="SUPFAM" id="SSF47954">
    <property type="entry name" value="Cyclin-like"/>
    <property type="match status" value="2"/>
</dbReference>
<keyword evidence="7" id="KW-1185">Reference proteome</keyword>
<evidence type="ECO:0000256" key="4">
    <source>
        <dbReference type="RuleBase" id="RU000383"/>
    </source>
</evidence>
<feature type="domain" description="Cyclin-like" evidence="5">
    <location>
        <begin position="56"/>
        <end position="141"/>
    </location>
</feature>
<keyword evidence="2 4" id="KW-0195">Cyclin</keyword>
<dbReference type="PANTHER" id="PTHR10177">
    <property type="entry name" value="CYCLINS"/>
    <property type="match status" value="1"/>
</dbReference>
<dbReference type="InterPro" id="IPR048258">
    <property type="entry name" value="Cyclins_cyclin-box"/>
</dbReference>
<dbReference type="Proteomes" id="UP001201812">
    <property type="component" value="Unassembled WGS sequence"/>
</dbReference>
<organism evidence="6 7">
    <name type="scientific">Ditylenchus destructor</name>
    <dbReference type="NCBI Taxonomy" id="166010"/>
    <lineage>
        <taxon>Eukaryota</taxon>
        <taxon>Metazoa</taxon>
        <taxon>Ecdysozoa</taxon>
        <taxon>Nematoda</taxon>
        <taxon>Chromadorea</taxon>
        <taxon>Rhabditida</taxon>
        <taxon>Tylenchina</taxon>
        <taxon>Tylenchomorpha</taxon>
        <taxon>Sphaerularioidea</taxon>
        <taxon>Anguinidae</taxon>
        <taxon>Anguininae</taxon>
        <taxon>Ditylenchus</taxon>
    </lineage>
</organism>
<protein>
    <submittedName>
        <fullName evidence="6">G1/S-specific cyclin-E</fullName>
    </submittedName>
</protein>
<comment type="caution">
    <text evidence="6">The sequence shown here is derived from an EMBL/GenBank/DDBJ whole genome shotgun (WGS) entry which is preliminary data.</text>
</comment>
<evidence type="ECO:0000256" key="2">
    <source>
        <dbReference type="ARBA" id="ARBA00023127"/>
    </source>
</evidence>
<comment type="similarity">
    <text evidence="4">Belongs to the cyclin family.</text>
</comment>
<dbReference type="Pfam" id="PF00134">
    <property type="entry name" value="Cyclin_N"/>
    <property type="match status" value="1"/>
</dbReference>
<dbReference type="Gene3D" id="1.10.472.10">
    <property type="entry name" value="Cyclin-like"/>
    <property type="match status" value="1"/>
</dbReference>
<dbReference type="GO" id="GO:0051301">
    <property type="term" value="P:cell division"/>
    <property type="evidence" value="ECO:0007669"/>
    <property type="project" value="UniProtKB-KW"/>
</dbReference>
<evidence type="ECO:0000313" key="6">
    <source>
        <dbReference type="EMBL" id="KAI1711139.1"/>
    </source>
</evidence>
<dbReference type="GO" id="GO:0000278">
    <property type="term" value="P:mitotic cell cycle"/>
    <property type="evidence" value="ECO:0007669"/>
    <property type="project" value="UniProtKB-ARBA"/>
</dbReference>
<proteinExistence type="inferred from homology"/>
<name>A0AAD4N249_9BILA</name>
<dbReference type="InterPro" id="IPR006671">
    <property type="entry name" value="Cyclin_N"/>
</dbReference>
<dbReference type="EMBL" id="JAKKPZ010000023">
    <property type="protein sequence ID" value="KAI1711139.1"/>
    <property type="molecule type" value="Genomic_DNA"/>
</dbReference>
<dbReference type="FunFam" id="1.10.472.10:FF:000001">
    <property type="entry name" value="G2/mitotic-specific cyclin"/>
    <property type="match status" value="1"/>
</dbReference>
<dbReference type="InterPro" id="IPR039361">
    <property type="entry name" value="Cyclin"/>
</dbReference>
<dbReference type="AlphaFoldDB" id="A0AAD4N249"/>
<dbReference type="SMART" id="SM00385">
    <property type="entry name" value="CYCLIN"/>
    <property type="match status" value="1"/>
</dbReference>
<evidence type="ECO:0000256" key="3">
    <source>
        <dbReference type="ARBA" id="ARBA00023306"/>
    </source>
</evidence>
<dbReference type="PROSITE" id="PS00292">
    <property type="entry name" value="CYCLINS"/>
    <property type="match status" value="1"/>
</dbReference>
<sequence>MREVRSTPPQLDASGLGSPDKVWSSLCDKDEKFRRNRDFFDKHPKVKPEMRAMLIEWLMEVCADRRLHRETFHLCIDYMDRYMDKVANVDPSKLQLIASTTLVIATKVEEIYPPKIYEIAEYTDGSCSETAIRDMEEIMLQKLNWECSPITAAHWLSLFLQLMNANEITEYSETPEAPKRQRVESFTPSTSFASALPAGRGHLPRVIDWFDAEDEEVNDENIPVVFEEDDSRRCISPRNCTELLEISYLDRHVYPDQRCIIPKLMRDEFVRLSKILDLIILDVESLNFKYSELAAALVFCCYEPEHLIQEITGFRASQLVKVRLFVESFVRYCECLEPAGVTIPYFCDVHRDDFHNIQTHVHKAIEHVHEIKTIRELSERRRKENEEAAFRHRKRKLCEYSTT</sequence>
<evidence type="ECO:0000259" key="5">
    <source>
        <dbReference type="SMART" id="SM00385"/>
    </source>
</evidence>
<dbReference type="InterPro" id="IPR036915">
    <property type="entry name" value="Cyclin-like_sf"/>
</dbReference>
<dbReference type="InterPro" id="IPR013763">
    <property type="entry name" value="Cyclin-like_dom"/>
</dbReference>
<evidence type="ECO:0000313" key="7">
    <source>
        <dbReference type="Proteomes" id="UP001201812"/>
    </source>
</evidence>
<keyword evidence="1" id="KW-0132">Cell division</keyword>
<keyword evidence="3" id="KW-0131">Cell cycle</keyword>
<accession>A0AAD4N249</accession>
<reference evidence="6" key="1">
    <citation type="submission" date="2022-01" db="EMBL/GenBank/DDBJ databases">
        <title>Genome Sequence Resource for Two Populations of Ditylenchus destructor, the Migratory Endoparasitic Phytonematode.</title>
        <authorList>
            <person name="Zhang H."/>
            <person name="Lin R."/>
            <person name="Xie B."/>
        </authorList>
    </citation>
    <scope>NUCLEOTIDE SEQUENCE</scope>
    <source>
        <strain evidence="6">BazhouSP</strain>
    </source>
</reference>
<evidence type="ECO:0000256" key="1">
    <source>
        <dbReference type="ARBA" id="ARBA00022618"/>
    </source>
</evidence>